<evidence type="ECO:0000259" key="2">
    <source>
        <dbReference type="Pfam" id="PF12705"/>
    </source>
</evidence>
<evidence type="ECO:0000313" key="4">
    <source>
        <dbReference type="Proteomes" id="UP000178636"/>
    </source>
</evidence>
<dbReference type="InterPro" id="IPR038726">
    <property type="entry name" value="PDDEXK_AddAB-type"/>
</dbReference>
<sequence length="537" mass="61368">MKNFWQKTMKVISRIAQWRSKNRETREFSTLPARDMGIGIKTAINETTAPGVFQESQTESAQSDAQPRLGIGESRAAESCPYCNSKNFVKRGVRKNRHQSVQLYLCKNLPDCGRTFTAQDVKGKHFPLNVVIEAMSYYNLGFNLEESCAIVGKKFGRPAADIAHSVEGNSQKSRADFIPPTPATVSAWIEEYKELCRYERLRPYAVKMCKPKDTVEVVTMAHRQLYRFRYHRPKTVLMLEEFKNRNLRRLKDYLDAVSSETPHQYFQDGERMSDVRSKFDTADMIVKSKSNYANRLAAFVLQTVSENKARHEAVQRFFLANDSVTVATEVPVYIRKEDIEHMENVLHFKVLGEGGLVFKGDKEKSPRRDRLNAEATSARGRQEEQLPRLLTGHIDLVQIRNGQVHILDYKPGAAKERPIEQLTWYALALSRLTGLRLFEFTCAWFDEKDYYQFFPLHVVKKLRVPLPKLKGRLTASPKSPRKRIVRFKDGTIAEVPRVSLPKVTIVPRVPNAPTGTAQRGKQPRHGDGVAPEKVAIV</sequence>
<dbReference type="AlphaFoldDB" id="A0A1G2DIA2"/>
<dbReference type="STRING" id="1798664.A3C93_01010"/>
<proteinExistence type="predicted"/>
<name>A0A1G2DIA2_9BACT</name>
<organism evidence="3 4">
    <name type="scientific">Candidatus Lloydbacteria bacterium RIFCSPHIGHO2_02_FULL_54_17</name>
    <dbReference type="NCBI Taxonomy" id="1798664"/>
    <lineage>
        <taxon>Bacteria</taxon>
        <taxon>Candidatus Lloydiibacteriota</taxon>
    </lineage>
</organism>
<dbReference type="InterPro" id="IPR011335">
    <property type="entry name" value="Restrct_endonuc-II-like"/>
</dbReference>
<reference evidence="3 4" key="1">
    <citation type="journal article" date="2016" name="Nat. Commun.">
        <title>Thousands of microbial genomes shed light on interconnected biogeochemical processes in an aquifer system.</title>
        <authorList>
            <person name="Anantharaman K."/>
            <person name="Brown C.T."/>
            <person name="Hug L.A."/>
            <person name="Sharon I."/>
            <person name="Castelle C.J."/>
            <person name="Probst A.J."/>
            <person name="Thomas B.C."/>
            <person name="Singh A."/>
            <person name="Wilkins M.J."/>
            <person name="Karaoz U."/>
            <person name="Brodie E.L."/>
            <person name="Williams K.H."/>
            <person name="Hubbard S.S."/>
            <person name="Banfield J.F."/>
        </authorList>
    </citation>
    <scope>NUCLEOTIDE SEQUENCE [LARGE SCALE GENOMIC DNA]</scope>
</reference>
<feature type="domain" description="PD-(D/E)XK endonuclease-like" evidence="2">
    <location>
        <begin position="370"/>
        <end position="432"/>
    </location>
</feature>
<dbReference type="Proteomes" id="UP000178636">
    <property type="component" value="Unassembled WGS sequence"/>
</dbReference>
<dbReference type="Pfam" id="PF12705">
    <property type="entry name" value="PDDEXK_1"/>
    <property type="match status" value="1"/>
</dbReference>
<gene>
    <name evidence="3" type="ORF">A3C93_01010</name>
</gene>
<protein>
    <recommendedName>
        <fullName evidence="2">PD-(D/E)XK endonuclease-like domain-containing protein</fullName>
    </recommendedName>
</protein>
<dbReference type="EMBL" id="MHLO01000008">
    <property type="protein sequence ID" value="OGZ13132.1"/>
    <property type="molecule type" value="Genomic_DNA"/>
</dbReference>
<feature type="region of interest" description="Disordered" evidence="1">
    <location>
        <begin position="509"/>
        <end position="537"/>
    </location>
</feature>
<accession>A0A1G2DIA2</accession>
<dbReference type="SUPFAM" id="SSF52980">
    <property type="entry name" value="Restriction endonuclease-like"/>
    <property type="match status" value="1"/>
</dbReference>
<dbReference type="InterPro" id="IPR011604">
    <property type="entry name" value="PDDEXK-like_dom_sf"/>
</dbReference>
<evidence type="ECO:0000256" key="1">
    <source>
        <dbReference type="SAM" id="MobiDB-lite"/>
    </source>
</evidence>
<dbReference type="Gene3D" id="3.90.320.10">
    <property type="match status" value="1"/>
</dbReference>
<evidence type="ECO:0000313" key="3">
    <source>
        <dbReference type="EMBL" id="OGZ13132.1"/>
    </source>
</evidence>
<comment type="caution">
    <text evidence="3">The sequence shown here is derived from an EMBL/GenBank/DDBJ whole genome shotgun (WGS) entry which is preliminary data.</text>
</comment>